<feature type="region of interest" description="Disordered" evidence="1">
    <location>
        <begin position="1"/>
        <end position="38"/>
    </location>
</feature>
<dbReference type="EMBL" id="CAKOAT010430709">
    <property type="protein sequence ID" value="CAH8371672.1"/>
    <property type="molecule type" value="Genomic_DNA"/>
</dbReference>
<reference evidence="2 3" key="1">
    <citation type="submission" date="2022-03" db="EMBL/GenBank/DDBJ databases">
        <authorList>
            <person name="Macdonald S."/>
            <person name="Ahmed S."/>
            <person name="Newling K."/>
        </authorList>
    </citation>
    <scope>NUCLEOTIDE SEQUENCE [LARGE SCALE GENOMIC DNA]</scope>
</reference>
<comment type="caution">
    <text evidence="2">The sequence shown here is derived from an EMBL/GenBank/DDBJ whole genome shotgun (WGS) entry which is preliminary data.</text>
</comment>
<dbReference type="Proteomes" id="UP001642260">
    <property type="component" value="Unassembled WGS sequence"/>
</dbReference>
<sequence length="59" mass="6242">MKAPKPRPCGPAPTYGQMFGDGVGTSSSSDSSSSEAIYDSQAFEITAWSTPRHTPRIPP</sequence>
<keyword evidence="3" id="KW-1185">Reference proteome</keyword>
<protein>
    <submittedName>
        <fullName evidence="2">Uncharacterized protein</fullName>
    </submittedName>
</protein>
<name>A0ABC8L7F6_ERUVS</name>
<accession>A0ABC8L7F6</accession>
<evidence type="ECO:0000313" key="2">
    <source>
        <dbReference type="EMBL" id="CAH8371672.1"/>
    </source>
</evidence>
<dbReference type="AlphaFoldDB" id="A0ABC8L7F6"/>
<organism evidence="2 3">
    <name type="scientific">Eruca vesicaria subsp. sativa</name>
    <name type="common">Garden rocket</name>
    <name type="synonym">Eruca sativa</name>
    <dbReference type="NCBI Taxonomy" id="29727"/>
    <lineage>
        <taxon>Eukaryota</taxon>
        <taxon>Viridiplantae</taxon>
        <taxon>Streptophyta</taxon>
        <taxon>Embryophyta</taxon>
        <taxon>Tracheophyta</taxon>
        <taxon>Spermatophyta</taxon>
        <taxon>Magnoliopsida</taxon>
        <taxon>eudicotyledons</taxon>
        <taxon>Gunneridae</taxon>
        <taxon>Pentapetalae</taxon>
        <taxon>rosids</taxon>
        <taxon>malvids</taxon>
        <taxon>Brassicales</taxon>
        <taxon>Brassicaceae</taxon>
        <taxon>Brassiceae</taxon>
        <taxon>Eruca</taxon>
    </lineage>
</organism>
<proteinExistence type="predicted"/>
<gene>
    <name evidence="2" type="ORF">ERUC_LOCUS31570</name>
</gene>
<evidence type="ECO:0000256" key="1">
    <source>
        <dbReference type="SAM" id="MobiDB-lite"/>
    </source>
</evidence>
<evidence type="ECO:0000313" key="3">
    <source>
        <dbReference type="Proteomes" id="UP001642260"/>
    </source>
</evidence>
<feature type="compositionally biased region" description="Pro residues" evidence="1">
    <location>
        <begin position="1"/>
        <end position="11"/>
    </location>
</feature>